<dbReference type="HOGENOM" id="CLU_116756_0_0_11"/>
<evidence type="ECO:0000259" key="1">
    <source>
        <dbReference type="Pfam" id="PF12688"/>
    </source>
</evidence>
<dbReference type="eggNOG" id="COG0457">
    <property type="taxonomic scope" value="Bacteria"/>
</dbReference>
<dbReference type="KEGG" id="tpr:Tpau_3883"/>
<evidence type="ECO:0000313" key="3">
    <source>
        <dbReference type="Proteomes" id="UP000001213"/>
    </source>
</evidence>
<evidence type="ECO:0000313" key="2">
    <source>
        <dbReference type="EMBL" id="ADG80456.1"/>
    </source>
</evidence>
<dbReference type="AlphaFoldDB" id="D5UMI2"/>
<proteinExistence type="predicted"/>
<dbReference type="STRING" id="521096.Tpau_3883"/>
<dbReference type="SUPFAM" id="SSF48452">
    <property type="entry name" value="TPR-like"/>
    <property type="match status" value="1"/>
</dbReference>
<dbReference type="Proteomes" id="UP000001213">
    <property type="component" value="Chromosome"/>
</dbReference>
<accession>D5UMI2</accession>
<sequence>MTWEDDLEAAWAADLGDAELRARIDRIVSDPSVPAGVAAFERAGVEDSTGHPDRAVPGYRRALDAGLDDSRARQATIQLASSLRNLGEAADGLALLNGLATDRGDGLDGAIAVFRALCLADLQRPNEAIAMLIDSVAEGMTRYRRSAQAYADELRTR</sequence>
<protein>
    <recommendedName>
        <fullName evidence="1">Tetratrico peptide repeat group 5 domain-containing protein</fullName>
    </recommendedName>
</protein>
<dbReference type="Pfam" id="PF12688">
    <property type="entry name" value="TPR_5"/>
    <property type="match status" value="1"/>
</dbReference>
<organism evidence="2 3">
    <name type="scientific">Tsukamurella paurometabola (strain ATCC 8368 / DSM 20162 / CCUG 35730 / CIP 100753 / JCM 10117 / KCTC 9821 / NBRC 16120 / NCIMB 702349 / NCTC 13040)</name>
    <name type="common">Corynebacterium paurometabolum</name>
    <dbReference type="NCBI Taxonomy" id="521096"/>
    <lineage>
        <taxon>Bacteria</taxon>
        <taxon>Bacillati</taxon>
        <taxon>Actinomycetota</taxon>
        <taxon>Actinomycetes</taxon>
        <taxon>Mycobacteriales</taxon>
        <taxon>Tsukamurellaceae</taxon>
        <taxon>Tsukamurella</taxon>
    </lineage>
</organism>
<reference evidence="2 3" key="2">
    <citation type="journal article" date="2011" name="Stand. Genomic Sci.">
        <title>Complete genome sequence of Tsukamurella paurometabola type strain (no. 33).</title>
        <authorList>
            <person name="Munk A.C."/>
            <person name="Lapidus A."/>
            <person name="Lucas S."/>
            <person name="Nolan M."/>
            <person name="Tice H."/>
            <person name="Cheng J.F."/>
            <person name="Del Rio T.G."/>
            <person name="Goodwin L."/>
            <person name="Pitluck S."/>
            <person name="Liolios K."/>
            <person name="Huntemann M."/>
            <person name="Ivanova N."/>
            <person name="Mavromatis K."/>
            <person name="Mikhailova N."/>
            <person name="Pati A."/>
            <person name="Chen A."/>
            <person name="Palaniappan K."/>
            <person name="Tapia R."/>
            <person name="Han C."/>
            <person name="Land M."/>
            <person name="Hauser L."/>
            <person name="Chang Y.J."/>
            <person name="Jeffries C.D."/>
            <person name="Brettin T."/>
            <person name="Yasawong M."/>
            <person name="Brambilla E.M."/>
            <person name="Rohde M."/>
            <person name="Sikorski J."/>
            <person name="Goker M."/>
            <person name="Detter J.C."/>
            <person name="Woyke T."/>
            <person name="Bristow J."/>
            <person name="Eisen J.A."/>
            <person name="Markowitz V."/>
            <person name="Hugenholtz P."/>
            <person name="Kyrpides N.C."/>
            <person name="Klenk H.P."/>
        </authorList>
    </citation>
    <scope>NUCLEOTIDE SEQUENCE [LARGE SCALE GENOMIC DNA]</scope>
    <source>
        <strain evidence="3">ATCC 8368 / DSM 20162 / CCUG 35730 / CIP 100753 / JCM 10117 / KCTC 9821 / NBRC 16120 / NCIMB 702349 / NCTC 13040</strain>
    </source>
</reference>
<name>D5UMI2_TSUPD</name>
<reference evidence="3" key="1">
    <citation type="submission" date="2010-03" db="EMBL/GenBank/DDBJ databases">
        <title>The complete chromosome of Tsukamurella paurometabola DSM 20162.</title>
        <authorList>
            <consortium name="US DOE Joint Genome Institute (JGI-PGF)"/>
            <person name="Lucas S."/>
            <person name="Copeland A."/>
            <person name="Lapidus A."/>
            <person name="Glavina del Rio T."/>
            <person name="Dalin E."/>
            <person name="Tice H."/>
            <person name="Bruce D."/>
            <person name="Goodwin L."/>
            <person name="Pitluck S."/>
            <person name="Kyrpides N."/>
            <person name="Mavromatis K."/>
            <person name="Ivanova N."/>
            <person name="Mikhailova N."/>
            <person name="Munk A.C."/>
            <person name="Brettin T."/>
            <person name="Detter J.C."/>
            <person name="Tapia R."/>
            <person name="Han C."/>
            <person name="Larimer F."/>
            <person name="Land M."/>
            <person name="Hauser L."/>
            <person name="Markowitz V."/>
            <person name="Cheng J.-F."/>
            <person name="Hugenholtz P."/>
            <person name="Woyke T."/>
            <person name="Wu D."/>
            <person name="Jando M."/>
            <person name="Brambilla E."/>
            <person name="Klenk H.-P."/>
            <person name="Eisen J.A."/>
        </authorList>
    </citation>
    <scope>NUCLEOTIDE SEQUENCE [LARGE SCALE GENOMIC DNA]</scope>
    <source>
        <strain evidence="3">ATCC 8368 / DSM 20162 / CCUG 35730 / CIP 100753 / JCM 10117 / KCTC 9821 / NBRC 16120 / NCIMB 702349 / NCTC 13040</strain>
    </source>
</reference>
<dbReference type="InterPro" id="IPR011990">
    <property type="entry name" value="TPR-like_helical_dom_sf"/>
</dbReference>
<gene>
    <name evidence="2" type="ordered locus">Tpau_3883</name>
</gene>
<feature type="domain" description="Tetratrico peptide repeat group 5" evidence="1">
    <location>
        <begin position="36"/>
        <end position="154"/>
    </location>
</feature>
<dbReference type="InterPro" id="IPR041656">
    <property type="entry name" value="TPR_5"/>
</dbReference>
<dbReference type="RefSeq" id="WP_013128452.1">
    <property type="nucleotide sequence ID" value="NC_014158.1"/>
</dbReference>
<keyword evidence="3" id="KW-1185">Reference proteome</keyword>
<dbReference type="Gene3D" id="1.25.40.10">
    <property type="entry name" value="Tetratricopeptide repeat domain"/>
    <property type="match status" value="1"/>
</dbReference>
<dbReference type="EMBL" id="CP001966">
    <property type="protein sequence ID" value="ADG80456.1"/>
    <property type="molecule type" value="Genomic_DNA"/>
</dbReference>